<dbReference type="EMBL" id="BLZA01000011">
    <property type="protein sequence ID" value="GHJ85477.1"/>
    <property type="molecule type" value="Genomic_DNA"/>
</dbReference>
<evidence type="ECO:0000256" key="2">
    <source>
        <dbReference type="ARBA" id="ARBA00022454"/>
    </source>
</evidence>
<evidence type="ECO:0000259" key="10">
    <source>
        <dbReference type="PROSITE" id="PS50868"/>
    </source>
</evidence>
<dbReference type="PANTHER" id="PTHR46223">
    <property type="entry name" value="HISTONE-LYSINE N-METHYLTRANSFERASE SUV39H"/>
    <property type="match status" value="1"/>
</dbReference>
<evidence type="ECO:0000313" key="11">
    <source>
        <dbReference type="EMBL" id="GHJ85477.1"/>
    </source>
</evidence>
<keyword evidence="5" id="KW-0949">S-adenosyl-L-methionine</keyword>
<dbReference type="AlphaFoldDB" id="A0A8H3TQR6"/>
<dbReference type="InterPro" id="IPR007728">
    <property type="entry name" value="Pre-SET_dom"/>
</dbReference>
<dbReference type="PROSITE" id="PS50280">
    <property type="entry name" value="SET"/>
    <property type="match status" value="1"/>
</dbReference>
<proteinExistence type="predicted"/>
<dbReference type="GO" id="GO:0042054">
    <property type="term" value="F:histone methyltransferase activity"/>
    <property type="evidence" value="ECO:0007669"/>
    <property type="project" value="InterPro"/>
</dbReference>
<dbReference type="PANTHER" id="PTHR46223:SF3">
    <property type="entry name" value="HISTONE-LYSINE N-METHYLTRANSFERASE SET-23"/>
    <property type="match status" value="1"/>
</dbReference>
<dbReference type="InterPro" id="IPR001214">
    <property type="entry name" value="SET_dom"/>
</dbReference>
<keyword evidence="4" id="KW-0808">Transferase</keyword>
<dbReference type="InterPro" id="IPR003616">
    <property type="entry name" value="Post-SET_dom"/>
</dbReference>
<dbReference type="SUPFAM" id="SSF82199">
    <property type="entry name" value="SET domain"/>
    <property type="match status" value="1"/>
</dbReference>
<dbReference type="Gene3D" id="2.170.270.10">
    <property type="entry name" value="SET domain"/>
    <property type="match status" value="1"/>
</dbReference>
<accession>A0A8H3TQR6</accession>
<dbReference type="GO" id="GO:0008270">
    <property type="term" value="F:zinc ion binding"/>
    <property type="evidence" value="ECO:0007669"/>
    <property type="project" value="InterPro"/>
</dbReference>
<dbReference type="GO" id="GO:0005694">
    <property type="term" value="C:chromosome"/>
    <property type="evidence" value="ECO:0007669"/>
    <property type="project" value="UniProtKB-SubCell"/>
</dbReference>
<evidence type="ECO:0000313" key="12">
    <source>
        <dbReference type="Proteomes" id="UP000620104"/>
    </source>
</evidence>
<keyword evidence="2" id="KW-0158">Chromosome</keyword>
<dbReference type="GO" id="GO:0032259">
    <property type="term" value="P:methylation"/>
    <property type="evidence" value="ECO:0007669"/>
    <property type="project" value="UniProtKB-KW"/>
</dbReference>
<evidence type="ECO:0000256" key="6">
    <source>
        <dbReference type="ARBA" id="ARBA00022723"/>
    </source>
</evidence>
<keyword evidence="3" id="KW-0489">Methyltransferase</keyword>
<evidence type="ECO:0008006" key="13">
    <source>
        <dbReference type="Google" id="ProtNLM"/>
    </source>
</evidence>
<evidence type="ECO:0000256" key="3">
    <source>
        <dbReference type="ARBA" id="ARBA00022603"/>
    </source>
</evidence>
<dbReference type="OrthoDB" id="308383at2759"/>
<dbReference type="InterPro" id="IPR050973">
    <property type="entry name" value="H3K9_Histone-Lys_N-MTase"/>
</dbReference>
<evidence type="ECO:0000256" key="1">
    <source>
        <dbReference type="ARBA" id="ARBA00004286"/>
    </source>
</evidence>
<dbReference type="PROSITE" id="PS50868">
    <property type="entry name" value="POST_SET"/>
    <property type="match status" value="1"/>
</dbReference>
<evidence type="ECO:0000256" key="7">
    <source>
        <dbReference type="ARBA" id="ARBA00022833"/>
    </source>
</evidence>
<reference evidence="11" key="1">
    <citation type="submission" date="2020-07" db="EMBL/GenBank/DDBJ databases">
        <title>Draft Genome Sequence of a Deep-Sea Yeast, Naganishia (Cryptococcus) liquefaciens strain N6.</title>
        <authorList>
            <person name="Han Y.W."/>
            <person name="Kajitani R."/>
            <person name="Morimoto H."/>
            <person name="Parhat M."/>
            <person name="Tsubouchi H."/>
            <person name="Bakenova O."/>
            <person name="Ogata M."/>
            <person name="Argunhan B."/>
            <person name="Aoki R."/>
            <person name="Kajiwara S."/>
            <person name="Itoh T."/>
            <person name="Iwasaki H."/>
        </authorList>
    </citation>
    <scope>NUCLEOTIDE SEQUENCE</scope>
    <source>
        <strain evidence="11">N6</strain>
    </source>
</reference>
<evidence type="ECO:0000259" key="9">
    <source>
        <dbReference type="PROSITE" id="PS50867"/>
    </source>
</evidence>
<organism evidence="11 12">
    <name type="scientific">Naganishia liquefaciens</name>
    <dbReference type="NCBI Taxonomy" id="104408"/>
    <lineage>
        <taxon>Eukaryota</taxon>
        <taxon>Fungi</taxon>
        <taxon>Dikarya</taxon>
        <taxon>Basidiomycota</taxon>
        <taxon>Agaricomycotina</taxon>
        <taxon>Tremellomycetes</taxon>
        <taxon>Filobasidiales</taxon>
        <taxon>Filobasidiaceae</taxon>
        <taxon>Naganishia</taxon>
    </lineage>
</organism>
<comment type="subcellular location">
    <subcellularLocation>
        <location evidence="1">Chromosome</location>
    </subcellularLocation>
</comment>
<protein>
    <recommendedName>
        <fullName evidence="13">SET domain-containing protein</fullName>
    </recommendedName>
</protein>
<keyword evidence="12" id="KW-1185">Reference proteome</keyword>
<comment type="caution">
    <text evidence="11">The sequence shown here is derived from an EMBL/GenBank/DDBJ whole genome shotgun (WGS) entry which is preliminary data.</text>
</comment>
<keyword evidence="7" id="KW-0862">Zinc</keyword>
<dbReference type="InterPro" id="IPR046341">
    <property type="entry name" value="SET_dom_sf"/>
</dbReference>
<name>A0A8H3TQR6_9TREE</name>
<dbReference type="PROSITE" id="PS50867">
    <property type="entry name" value="PRE_SET"/>
    <property type="match status" value="1"/>
</dbReference>
<sequence>MASLLQELKARIAVDVPHHDLAAAFARYRHYTEDLFLTSGGSFSALYSSEEAEEEGCGSCEDEQGVQCAIGSNCSCVSYTGNFYSSSALLSLPALPPNWPLVECGASCQCSARCSLRVTQRGPSDNLVLRLGQASGLGIFADAFLPSGRFICLYAGEFIDQAQARQRFEKQQCERQGNYILCMRENDAIIGFVDPTIKGNIGRFLNYSCDPNCRMEYVRWGPLAIPRPAIFTIRDIAPGEELTWDYGSEELSLEVQTTNENSKTSRTRCFCDSKHCKGYLPYDASI</sequence>
<keyword evidence="6" id="KW-0479">Metal-binding</keyword>
<dbReference type="SMART" id="SM00317">
    <property type="entry name" value="SET"/>
    <property type="match status" value="1"/>
</dbReference>
<evidence type="ECO:0000259" key="8">
    <source>
        <dbReference type="PROSITE" id="PS50280"/>
    </source>
</evidence>
<feature type="domain" description="Post-SET" evidence="10">
    <location>
        <begin position="265"/>
        <end position="281"/>
    </location>
</feature>
<gene>
    <name evidence="11" type="ORF">NliqN6_1879</name>
</gene>
<dbReference type="Pfam" id="PF00856">
    <property type="entry name" value="SET"/>
    <property type="match status" value="1"/>
</dbReference>
<feature type="domain" description="Pre-SET" evidence="9">
    <location>
        <begin position="55"/>
        <end position="122"/>
    </location>
</feature>
<dbReference type="Proteomes" id="UP000620104">
    <property type="component" value="Unassembled WGS sequence"/>
</dbReference>
<feature type="domain" description="SET" evidence="8">
    <location>
        <begin position="112"/>
        <end position="247"/>
    </location>
</feature>
<evidence type="ECO:0000256" key="4">
    <source>
        <dbReference type="ARBA" id="ARBA00022679"/>
    </source>
</evidence>
<dbReference type="GO" id="GO:0005634">
    <property type="term" value="C:nucleus"/>
    <property type="evidence" value="ECO:0007669"/>
    <property type="project" value="InterPro"/>
</dbReference>
<evidence type="ECO:0000256" key="5">
    <source>
        <dbReference type="ARBA" id="ARBA00022691"/>
    </source>
</evidence>